<proteinExistence type="predicted"/>
<feature type="compositionally biased region" description="Basic and acidic residues" evidence="1">
    <location>
        <begin position="88"/>
        <end position="98"/>
    </location>
</feature>
<gene>
    <name evidence="2" type="ORF">NDU88_001391</name>
</gene>
<accession>A0AAV7NAL9</accession>
<dbReference type="AlphaFoldDB" id="A0AAV7NAL9"/>
<evidence type="ECO:0000313" key="2">
    <source>
        <dbReference type="EMBL" id="KAJ1113136.1"/>
    </source>
</evidence>
<reference evidence="2" key="1">
    <citation type="journal article" date="2022" name="bioRxiv">
        <title>Sequencing and chromosome-scale assembly of the giantPleurodeles waltlgenome.</title>
        <authorList>
            <person name="Brown T."/>
            <person name="Elewa A."/>
            <person name="Iarovenko S."/>
            <person name="Subramanian E."/>
            <person name="Araus A.J."/>
            <person name="Petzold A."/>
            <person name="Susuki M."/>
            <person name="Suzuki K.-i.T."/>
            <person name="Hayashi T."/>
            <person name="Toyoda A."/>
            <person name="Oliveira C."/>
            <person name="Osipova E."/>
            <person name="Leigh N.D."/>
            <person name="Simon A."/>
            <person name="Yun M.H."/>
        </authorList>
    </citation>
    <scope>NUCLEOTIDE SEQUENCE</scope>
    <source>
        <strain evidence="2">20211129_DDA</strain>
        <tissue evidence="2">Liver</tissue>
    </source>
</reference>
<sequence>MMTQAGPEEQQLLWAKNDSAVARRERPLAGDAVEDLYFPTYMVEPCINTSIFEGSTGAHQGDNGLPDTCRPCAKIRHTRGKVKKRPRRLEGIRSGRGENKRKRLKRSATVGMLEAAKLPQTRARYKRAMKPRDKRASALINVQTQLI</sequence>
<organism evidence="2 3">
    <name type="scientific">Pleurodeles waltl</name>
    <name type="common">Iberian ribbed newt</name>
    <dbReference type="NCBI Taxonomy" id="8319"/>
    <lineage>
        <taxon>Eukaryota</taxon>
        <taxon>Metazoa</taxon>
        <taxon>Chordata</taxon>
        <taxon>Craniata</taxon>
        <taxon>Vertebrata</taxon>
        <taxon>Euteleostomi</taxon>
        <taxon>Amphibia</taxon>
        <taxon>Batrachia</taxon>
        <taxon>Caudata</taxon>
        <taxon>Salamandroidea</taxon>
        <taxon>Salamandridae</taxon>
        <taxon>Pleurodelinae</taxon>
        <taxon>Pleurodeles</taxon>
    </lineage>
</organism>
<feature type="compositionally biased region" description="Basic residues" evidence="1">
    <location>
        <begin position="78"/>
        <end position="87"/>
    </location>
</feature>
<evidence type="ECO:0000313" key="3">
    <source>
        <dbReference type="Proteomes" id="UP001066276"/>
    </source>
</evidence>
<evidence type="ECO:0000256" key="1">
    <source>
        <dbReference type="SAM" id="MobiDB-lite"/>
    </source>
</evidence>
<dbReference type="EMBL" id="JANPWB010000012">
    <property type="protein sequence ID" value="KAJ1113136.1"/>
    <property type="molecule type" value="Genomic_DNA"/>
</dbReference>
<comment type="caution">
    <text evidence="2">The sequence shown here is derived from an EMBL/GenBank/DDBJ whole genome shotgun (WGS) entry which is preliminary data.</text>
</comment>
<dbReference type="Proteomes" id="UP001066276">
    <property type="component" value="Chromosome 8"/>
</dbReference>
<protein>
    <submittedName>
        <fullName evidence="2">Uncharacterized protein</fullName>
    </submittedName>
</protein>
<keyword evidence="3" id="KW-1185">Reference proteome</keyword>
<name>A0AAV7NAL9_PLEWA</name>
<feature type="region of interest" description="Disordered" evidence="1">
    <location>
        <begin position="78"/>
        <end position="105"/>
    </location>
</feature>